<keyword evidence="4 5" id="KW-0472">Membrane</keyword>
<proteinExistence type="predicted"/>
<feature type="domain" description="TM2" evidence="6">
    <location>
        <begin position="6"/>
        <end position="54"/>
    </location>
</feature>
<evidence type="ECO:0000259" key="6">
    <source>
        <dbReference type="Pfam" id="PF05154"/>
    </source>
</evidence>
<dbReference type="PANTHER" id="PTHR21016">
    <property type="entry name" value="BETA-AMYLOID BINDING PROTEIN-RELATED"/>
    <property type="match status" value="1"/>
</dbReference>
<feature type="transmembrane region" description="Helical" evidence="5">
    <location>
        <begin position="40"/>
        <end position="73"/>
    </location>
</feature>
<keyword evidence="2 5" id="KW-0812">Transmembrane</keyword>
<evidence type="ECO:0000256" key="4">
    <source>
        <dbReference type="ARBA" id="ARBA00023136"/>
    </source>
</evidence>
<evidence type="ECO:0000256" key="1">
    <source>
        <dbReference type="ARBA" id="ARBA00004141"/>
    </source>
</evidence>
<gene>
    <name evidence="7" type="ORF">EAH89_05990</name>
</gene>
<evidence type="ECO:0000313" key="7">
    <source>
        <dbReference type="EMBL" id="TPG59871.1"/>
    </source>
</evidence>
<accession>A0A502GDP5</accession>
<reference evidence="7 8" key="1">
    <citation type="journal article" date="2019" name="Environ. Microbiol.">
        <title>Species interactions and distinct microbial communities in high Arctic permafrost affected cryosols are associated with the CH4 and CO2 gas fluxes.</title>
        <authorList>
            <person name="Altshuler I."/>
            <person name="Hamel J."/>
            <person name="Turney S."/>
            <person name="Magnuson E."/>
            <person name="Levesque R."/>
            <person name="Greer C."/>
            <person name="Whyte L.G."/>
        </authorList>
    </citation>
    <scope>NUCLEOTIDE SEQUENCE [LARGE SCALE GENOMIC DNA]</scope>
    <source>
        <strain evidence="7 8">S9.3B</strain>
    </source>
</reference>
<dbReference type="InterPro" id="IPR007829">
    <property type="entry name" value="TM2"/>
</dbReference>
<dbReference type="InterPro" id="IPR050932">
    <property type="entry name" value="TM2D1-3-like"/>
</dbReference>
<dbReference type="PANTHER" id="PTHR21016:SF25">
    <property type="entry name" value="TM2 DOMAIN-CONTAINING PROTEIN DDB_G0277895-RELATED"/>
    <property type="match status" value="1"/>
</dbReference>
<evidence type="ECO:0000256" key="3">
    <source>
        <dbReference type="ARBA" id="ARBA00022989"/>
    </source>
</evidence>
<dbReference type="Proteomes" id="UP000317078">
    <property type="component" value="Unassembled WGS sequence"/>
</dbReference>
<dbReference type="OrthoDB" id="2004788at2"/>
<dbReference type="Pfam" id="PF05154">
    <property type="entry name" value="TM2"/>
    <property type="match status" value="1"/>
</dbReference>
<dbReference type="GO" id="GO:0016020">
    <property type="term" value="C:membrane"/>
    <property type="evidence" value="ECO:0007669"/>
    <property type="project" value="UniProtKB-SubCell"/>
</dbReference>
<organism evidence="7 8">
    <name type="scientific">Muricoccus nepalensis</name>
    <dbReference type="NCBI Taxonomy" id="1854500"/>
    <lineage>
        <taxon>Bacteria</taxon>
        <taxon>Pseudomonadati</taxon>
        <taxon>Pseudomonadota</taxon>
        <taxon>Alphaproteobacteria</taxon>
        <taxon>Acetobacterales</taxon>
        <taxon>Roseomonadaceae</taxon>
        <taxon>Muricoccus</taxon>
    </lineage>
</organism>
<dbReference type="AlphaFoldDB" id="A0A502GDP5"/>
<sequence length="92" mass="10263">MQYDANKRSALVAYLLWFFLGTFGAHRFYAGRIASGVVQLLVTLVSMLLTFVLIGYAGLFLVGLWVLVDALLIPGMIRSYNNRLIASLGRQH</sequence>
<comment type="caution">
    <text evidence="7">The sequence shown here is derived from an EMBL/GenBank/DDBJ whole genome shotgun (WGS) entry which is preliminary data.</text>
</comment>
<keyword evidence="8" id="KW-1185">Reference proteome</keyword>
<evidence type="ECO:0000256" key="5">
    <source>
        <dbReference type="SAM" id="Phobius"/>
    </source>
</evidence>
<keyword evidence="3 5" id="KW-1133">Transmembrane helix</keyword>
<protein>
    <submittedName>
        <fullName evidence="7">TM2 domain-containing protein</fullName>
    </submittedName>
</protein>
<evidence type="ECO:0000313" key="8">
    <source>
        <dbReference type="Proteomes" id="UP000317078"/>
    </source>
</evidence>
<dbReference type="EMBL" id="RCZP01000003">
    <property type="protein sequence ID" value="TPG59871.1"/>
    <property type="molecule type" value="Genomic_DNA"/>
</dbReference>
<name>A0A502GDP5_9PROT</name>
<comment type="subcellular location">
    <subcellularLocation>
        <location evidence="1">Membrane</location>
        <topology evidence="1">Multi-pass membrane protein</topology>
    </subcellularLocation>
</comment>
<evidence type="ECO:0000256" key="2">
    <source>
        <dbReference type="ARBA" id="ARBA00022692"/>
    </source>
</evidence>